<proteinExistence type="predicted"/>
<dbReference type="AlphaFoldDB" id="A0A183MVP4"/>
<organism evidence="1 2">
    <name type="scientific">Schistosoma margrebowiei</name>
    <dbReference type="NCBI Taxonomy" id="48269"/>
    <lineage>
        <taxon>Eukaryota</taxon>
        <taxon>Metazoa</taxon>
        <taxon>Spiralia</taxon>
        <taxon>Lophotrochozoa</taxon>
        <taxon>Platyhelminthes</taxon>
        <taxon>Trematoda</taxon>
        <taxon>Digenea</taxon>
        <taxon>Strigeidida</taxon>
        <taxon>Schistosomatoidea</taxon>
        <taxon>Schistosomatidae</taxon>
        <taxon>Schistosoma</taxon>
    </lineage>
</organism>
<protein>
    <submittedName>
        <fullName evidence="1">Uncharacterized protein</fullName>
    </submittedName>
</protein>
<evidence type="ECO:0000313" key="2">
    <source>
        <dbReference type="Proteomes" id="UP000277204"/>
    </source>
</evidence>
<sequence length="106" mass="12143">MWKTRRTNQIATEMRRYNLGVLEISKTHWTQAAKQRLGIVEMLLYSGHEEENAIHIYGVALMLSKEARNAFMGWASHGSEIIRASFIIKSDGIQCYALTHDDSDDD</sequence>
<name>A0A183MVP4_9TREM</name>
<accession>A0A183MVP4</accession>
<dbReference type="EMBL" id="UZAI01018188">
    <property type="protein sequence ID" value="VDP34332.1"/>
    <property type="molecule type" value="Genomic_DNA"/>
</dbReference>
<evidence type="ECO:0000313" key="1">
    <source>
        <dbReference type="EMBL" id="VDP34332.1"/>
    </source>
</evidence>
<keyword evidence="2" id="KW-1185">Reference proteome</keyword>
<reference evidence="1 2" key="1">
    <citation type="submission" date="2018-11" db="EMBL/GenBank/DDBJ databases">
        <authorList>
            <consortium name="Pathogen Informatics"/>
        </authorList>
    </citation>
    <scope>NUCLEOTIDE SEQUENCE [LARGE SCALE GENOMIC DNA]</scope>
    <source>
        <strain evidence="1 2">Zambia</strain>
    </source>
</reference>
<dbReference type="Proteomes" id="UP000277204">
    <property type="component" value="Unassembled WGS sequence"/>
</dbReference>
<gene>
    <name evidence="1" type="ORF">SMRZ_LOCUS20119</name>
</gene>